<name>A0A1W6DYG8_9CAUD</name>
<keyword evidence="2" id="KW-1185">Reference proteome</keyword>
<gene>
    <name evidence="1" type="ORF">phiA829_125</name>
</gene>
<protein>
    <submittedName>
        <fullName evidence="1">Putative tail completion and sheath stabilizer protein</fullName>
    </submittedName>
</protein>
<accession>A0A1W6DYG8</accession>
<proteinExistence type="predicted"/>
<reference evidence="1 2" key="1">
    <citation type="submission" date="2017-04" db="EMBL/GenBank/DDBJ databases">
        <title>Complete genome sequence and characterization of temperature-dependent bacteriophage phiA8-29 infecting Aeromonas.</title>
        <authorList>
            <person name="He Y."/>
            <person name="Yang H."/>
        </authorList>
    </citation>
    <scope>NUCLEOTIDE SEQUENCE [LARGE SCALE GENOMIC DNA]</scope>
</reference>
<evidence type="ECO:0000313" key="2">
    <source>
        <dbReference type="Proteomes" id="UP000221506"/>
    </source>
</evidence>
<dbReference type="Proteomes" id="UP000221506">
    <property type="component" value="Segment"/>
</dbReference>
<sequence>MSLDTVKRDPNDAASDKWLLLLPGGLSLISNKTTDFDLPGVNTDGTVGPRGGASNMLSIPSDTLTWDPIVFTFIVDETYSNYIEVLKLQFSQLTGDEHTYLFDCTVMPLSNRGRDQGLEFNYLNCRVSNISTVALDTTANVKTLTCTMTLISGGFQIRKDGKIVVSTEF</sequence>
<evidence type="ECO:0000313" key="1">
    <source>
        <dbReference type="EMBL" id="ARK07945.1"/>
    </source>
</evidence>
<organism evidence="1 2">
    <name type="scientific">Aeromonas phage phiA8-29</name>
    <dbReference type="NCBI Taxonomy" id="1978922"/>
    <lineage>
        <taxon>Viruses</taxon>
        <taxon>Duplodnaviria</taxon>
        <taxon>Heunggongvirae</taxon>
        <taxon>Uroviricota</taxon>
        <taxon>Caudoviricetes</taxon>
        <taxon>Pantevenvirales</taxon>
        <taxon>Ackermannviridae</taxon>
        <taxon>Tedavirus</taxon>
        <taxon>Tedavirus A829</taxon>
    </lineage>
</organism>
<dbReference type="EMBL" id="KY914485">
    <property type="protein sequence ID" value="ARK07945.1"/>
    <property type="molecule type" value="Genomic_DNA"/>
</dbReference>